<feature type="region of interest" description="Disordered" evidence="2">
    <location>
        <begin position="447"/>
        <end position="485"/>
    </location>
</feature>
<dbReference type="SUPFAM" id="SSF57667">
    <property type="entry name" value="beta-beta-alpha zinc fingers"/>
    <property type="match status" value="1"/>
</dbReference>
<dbReference type="Proteomes" id="UP000639403">
    <property type="component" value="Unassembled WGS sequence"/>
</dbReference>
<name>A0A8H7NW17_9APHY</name>
<keyword evidence="1" id="KW-0862">Zinc</keyword>
<feature type="compositionally biased region" description="Basic residues" evidence="2">
    <location>
        <begin position="335"/>
        <end position="346"/>
    </location>
</feature>
<keyword evidence="1" id="KW-0479">Metal-binding</keyword>
<feature type="domain" description="C2H2-type" evidence="3">
    <location>
        <begin position="428"/>
        <end position="457"/>
    </location>
</feature>
<dbReference type="PROSITE" id="PS50157">
    <property type="entry name" value="ZINC_FINGER_C2H2_2"/>
    <property type="match status" value="1"/>
</dbReference>
<organism evidence="4 5">
    <name type="scientific">Rhodonia placenta</name>
    <dbReference type="NCBI Taxonomy" id="104341"/>
    <lineage>
        <taxon>Eukaryota</taxon>
        <taxon>Fungi</taxon>
        <taxon>Dikarya</taxon>
        <taxon>Basidiomycota</taxon>
        <taxon>Agaricomycotina</taxon>
        <taxon>Agaricomycetes</taxon>
        <taxon>Polyporales</taxon>
        <taxon>Adustoporiaceae</taxon>
        <taxon>Rhodonia</taxon>
    </lineage>
</organism>
<comment type="caution">
    <text evidence="4">The sequence shown here is derived from an EMBL/GenBank/DDBJ whole genome shotgun (WGS) entry which is preliminary data.</text>
</comment>
<reference evidence="4" key="1">
    <citation type="submission" date="2020-11" db="EMBL/GenBank/DDBJ databases">
        <authorList>
            <person name="Koelle M."/>
            <person name="Horta M.A.C."/>
            <person name="Nowrousian M."/>
            <person name="Ohm R.A."/>
            <person name="Benz P."/>
            <person name="Pilgard A."/>
        </authorList>
    </citation>
    <scope>NUCLEOTIDE SEQUENCE</scope>
    <source>
        <strain evidence="4">FPRL280</strain>
    </source>
</reference>
<sequence>MDTTRDLITTLELLQIFLQDASGVDRHAAVCLLTDKLVLASSSRDLPFAAATSGLGYTVAVKARTKAIEDTLNAFNVESAIEVAGIHIPIVASQDALSDACAYDTVLARQDRVLVVWGDRTTAIVRQFCQVEHRLRHLVGKCICDAFDEPSDRNLATKDHGHSLYPGYNGFIDETFRRRMLEESADPSESIPKEEPAVNPALTLRDPSVGFWAGSNRATEVRTTNSGRRARHNDTLADASGSVSGVAATSHTTSYTRARVSRAVTACPRKMGKTETSPKYGNTSNDMDANDRDDFSSDDDDDYADNVVGEEMYQTYTGSGAHATRFSGRTSQSRGGKHAPLSKRTRVGVPRRSQPSRNAKRKSPSTDNNGHVDRSSGSRNKKQKKTHAAPPRQQKRFVCPREKCEHQGFNGQSDFRRHLRSCFEIKQFFCPRCGNTFARTDATNRHVKSGCNGSQGPTGDGGEGSTQLGNGSEANMESDQVSDATMRRRATELDVSIEDLIYVLGFLTKVEAALLFSGGESNGEDGDGGAA</sequence>
<dbReference type="InterPro" id="IPR057688">
    <property type="entry name" value="DUF7928"/>
</dbReference>
<reference evidence="4" key="2">
    <citation type="journal article" name="Front. Microbiol.">
        <title>Degradative Capacity of Two Strains of Rhodonia placenta: From Phenotype to Genotype.</title>
        <authorList>
            <person name="Kolle M."/>
            <person name="Horta M.A.C."/>
            <person name="Nowrousian M."/>
            <person name="Ohm R.A."/>
            <person name="Benz J.P."/>
            <person name="Pilgard A."/>
        </authorList>
    </citation>
    <scope>NUCLEOTIDE SEQUENCE</scope>
    <source>
        <strain evidence="4">FPRL280</strain>
    </source>
</reference>
<evidence type="ECO:0000313" key="5">
    <source>
        <dbReference type="Proteomes" id="UP000639403"/>
    </source>
</evidence>
<dbReference type="AlphaFoldDB" id="A0A8H7NW17"/>
<feature type="region of interest" description="Disordered" evidence="2">
    <location>
        <begin position="266"/>
        <end position="304"/>
    </location>
</feature>
<gene>
    <name evidence="4" type="ORF">IEO21_08596</name>
</gene>
<evidence type="ECO:0000313" key="4">
    <source>
        <dbReference type="EMBL" id="KAF9806678.1"/>
    </source>
</evidence>
<accession>A0A8H7NW17</accession>
<dbReference type="InterPro" id="IPR036236">
    <property type="entry name" value="Znf_C2H2_sf"/>
</dbReference>
<dbReference type="EMBL" id="JADOXO010000319">
    <property type="protein sequence ID" value="KAF9806678.1"/>
    <property type="molecule type" value="Genomic_DNA"/>
</dbReference>
<feature type="compositionally biased region" description="Polar residues" evidence="2">
    <location>
        <begin position="274"/>
        <end position="283"/>
    </location>
</feature>
<feature type="compositionally biased region" description="Polar residues" evidence="2">
    <location>
        <begin position="465"/>
        <end position="483"/>
    </location>
</feature>
<evidence type="ECO:0000256" key="1">
    <source>
        <dbReference type="PROSITE-ProRule" id="PRU00042"/>
    </source>
</evidence>
<evidence type="ECO:0000259" key="3">
    <source>
        <dbReference type="PROSITE" id="PS50157"/>
    </source>
</evidence>
<feature type="region of interest" description="Disordered" evidence="2">
    <location>
        <begin position="316"/>
        <end position="399"/>
    </location>
</feature>
<dbReference type="Gene3D" id="3.30.160.60">
    <property type="entry name" value="Classic Zinc Finger"/>
    <property type="match status" value="1"/>
</dbReference>
<protein>
    <recommendedName>
        <fullName evidence="3">C2H2-type domain-containing protein</fullName>
    </recommendedName>
</protein>
<keyword evidence="1" id="KW-0863">Zinc-finger</keyword>
<dbReference type="Pfam" id="PF25550">
    <property type="entry name" value="DUF7928"/>
    <property type="match status" value="1"/>
</dbReference>
<evidence type="ECO:0000256" key="2">
    <source>
        <dbReference type="SAM" id="MobiDB-lite"/>
    </source>
</evidence>
<dbReference type="GO" id="GO:0008270">
    <property type="term" value="F:zinc ion binding"/>
    <property type="evidence" value="ECO:0007669"/>
    <property type="project" value="UniProtKB-KW"/>
</dbReference>
<proteinExistence type="predicted"/>
<dbReference type="InterPro" id="IPR013087">
    <property type="entry name" value="Znf_C2H2_type"/>
</dbReference>